<evidence type="ECO:0000313" key="3">
    <source>
        <dbReference type="Proteomes" id="UP001056291"/>
    </source>
</evidence>
<proteinExistence type="predicted"/>
<dbReference type="PANTHER" id="PTHR47377:SF1">
    <property type="entry name" value="RHODANESE-LIKE DOMAIN-CONTAINING PROTEIN 4, CHLOROPLASTIC"/>
    <property type="match status" value="1"/>
</dbReference>
<dbReference type="Proteomes" id="UP001056291">
    <property type="component" value="Chromosome"/>
</dbReference>
<feature type="domain" description="Rhodanese" evidence="1">
    <location>
        <begin position="28"/>
        <end position="134"/>
    </location>
</feature>
<dbReference type="PANTHER" id="PTHR47377">
    <property type="entry name" value="RHODANESE-LIKE DOMAIN-CONTAINING PROTEIN 4, CHLOROPLASTIC"/>
    <property type="match status" value="1"/>
</dbReference>
<dbReference type="InterPro" id="IPR044240">
    <property type="entry name" value="STR4-like"/>
</dbReference>
<reference evidence="2" key="1">
    <citation type="submission" date="2022-06" db="EMBL/GenBank/DDBJ databases">
        <title>Sneathiella actinostolidae sp. nov., isolated from a sea anemonein the Western Pacific Ocean.</title>
        <authorList>
            <person name="Wei M.J."/>
        </authorList>
    </citation>
    <scope>NUCLEOTIDE SEQUENCE</scope>
    <source>
        <strain evidence="2">PHK-P5</strain>
    </source>
</reference>
<accession>A0ABY4W2F7</accession>
<keyword evidence="3" id="KW-1185">Reference proteome</keyword>
<dbReference type="EMBL" id="CP098747">
    <property type="protein sequence ID" value="USG61356.1"/>
    <property type="molecule type" value="Genomic_DNA"/>
</dbReference>
<organism evidence="2 3">
    <name type="scientific">Sneathiella marina</name>
    <dbReference type="NCBI Taxonomy" id="2950108"/>
    <lineage>
        <taxon>Bacteria</taxon>
        <taxon>Pseudomonadati</taxon>
        <taxon>Pseudomonadota</taxon>
        <taxon>Alphaproteobacteria</taxon>
        <taxon>Sneathiellales</taxon>
        <taxon>Sneathiellaceae</taxon>
        <taxon>Sneathiella</taxon>
    </lineage>
</organism>
<evidence type="ECO:0000313" key="2">
    <source>
        <dbReference type="EMBL" id="USG61356.1"/>
    </source>
</evidence>
<dbReference type="PROSITE" id="PS50206">
    <property type="entry name" value="RHODANESE_3"/>
    <property type="match status" value="1"/>
</dbReference>
<sequence length="148" mass="16038">MANGGVSSKPDGYAGDITVQEAWQMLENNPNALLIDVRTNAEWAYVGLPDLSSLGKRVEPISWVLFPDMSPNVNFVNELEACQSDKDAPMIFLCRSGVRSIAAAKSATMAGYHNSYNILEGFEGNTDADGHRGTTGGWKAANLRWVQS</sequence>
<dbReference type="Gene3D" id="3.40.250.10">
    <property type="entry name" value="Rhodanese-like domain"/>
    <property type="match status" value="1"/>
</dbReference>
<dbReference type="Pfam" id="PF00581">
    <property type="entry name" value="Rhodanese"/>
    <property type="match status" value="1"/>
</dbReference>
<protein>
    <submittedName>
        <fullName evidence="2">Rhodanese-like domain-containing protein</fullName>
    </submittedName>
</protein>
<dbReference type="InterPro" id="IPR001763">
    <property type="entry name" value="Rhodanese-like_dom"/>
</dbReference>
<dbReference type="RefSeq" id="WP_251934354.1">
    <property type="nucleotide sequence ID" value="NZ_CP098747.1"/>
</dbReference>
<dbReference type="SMART" id="SM00450">
    <property type="entry name" value="RHOD"/>
    <property type="match status" value="1"/>
</dbReference>
<gene>
    <name evidence="2" type="ORF">NBZ79_19540</name>
</gene>
<name>A0ABY4W2F7_9PROT</name>
<evidence type="ECO:0000259" key="1">
    <source>
        <dbReference type="PROSITE" id="PS50206"/>
    </source>
</evidence>
<dbReference type="CDD" id="cd01522">
    <property type="entry name" value="RHOD_1"/>
    <property type="match status" value="1"/>
</dbReference>
<dbReference type="InterPro" id="IPR036873">
    <property type="entry name" value="Rhodanese-like_dom_sf"/>
</dbReference>
<dbReference type="SUPFAM" id="SSF52821">
    <property type="entry name" value="Rhodanese/Cell cycle control phosphatase"/>
    <property type="match status" value="1"/>
</dbReference>